<comment type="caution">
    <text evidence="2">The sequence shown here is derived from an EMBL/GenBank/DDBJ whole genome shotgun (WGS) entry which is preliminary data.</text>
</comment>
<organism evidence="2 3">
    <name type="scientific">Hansschlegelia beijingensis</name>
    <dbReference type="NCBI Taxonomy" id="1133344"/>
    <lineage>
        <taxon>Bacteria</taxon>
        <taxon>Pseudomonadati</taxon>
        <taxon>Pseudomonadota</taxon>
        <taxon>Alphaproteobacteria</taxon>
        <taxon>Hyphomicrobiales</taxon>
        <taxon>Methylopilaceae</taxon>
        <taxon>Hansschlegelia</taxon>
    </lineage>
</organism>
<feature type="transmembrane region" description="Helical" evidence="1">
    <location>
        <begin position="121"/>
        <end position="139"/>
    </location>
</feature>
<keyword evidence="3" id="KW-1185">Reference proteome</keyword>
<name>A0A7W6GFW5_9HYPH</name>
<dbReference type="AlphaFoldDB" id="A0A7W6GFW5"/>
<feature type="transmembrane region" description="Helical" evidence="1">
    <location>
        <begin position="56"/>
        <end position="76"/>
    </location>
</feature>
<dbReference type="RefSeq" id="WP_183395576.1">
    <property type="nucleotide sequence ID" value="NZ_JACIDR010000003.1"/>
</dbReference>
<keyword evidence="1" id="KW-0472">Membrane</keyword>
<protein>
    <submittedName>
        <fullName evidence="2">Uncharacterized protein</fullName>
    </submittedName>
</protein>
<evidence type="ECO:0000313" key="2">
    <source>
        <dbReference type="EMBL" id="MBB3973730.1"/>
    </source>
</evidence>
<dbReference type="Proteomes" id="UP000528964">
    <property type="component" value="Unassembled WGS sequence"/>
</dbReference>
<accession>A0A7W6GFW5</accession>
<evidence type="ECO:0000256" key="1">
    <source>
        <dbReference type="SAM" id="Phobius"/>
    </source>
</evidence>
<sequence length="199" mass="22237">MPVRLWAAIVVFIGSYLPLGLILLVQDVDLTSRNFLCCVEQGGFLPSCLAPLKHPVVALGFVAVSAICFALTAGFLSKCRTKAKTSIVIREAVYKPNDMISYVFPYLVTFMTVTFDDIPRILGFTIFMVWLFVITYKAGRIFVNPLLIVFDWRLYEVTYSFAGDEQRFSSLALAKAGNVAEGSWLSMQVEDLLIIRAVE</sequence>
<proteinExistence type="predicted"/>
<keyword evidence="1" id="KW-0812">Transmembrane</keyword>
<gene>
    <name evidence="2" type="ORF">GGR24_002400</name>
</gene>
<dbReference type="EMBL" id="JACIDR010000003">
    <property type="protein sequence ID" value="MBB3973730.1"/>
    <property type="molecule type" value="Genomic_DNA"/>
</dbReference>
<feature type="transmembrane region" description="Helical" evidence="1">
    <location>
        <begin position="5"/>
        <end position="25"/>
    </location>
</feature>
<evidence type="ECO:0000313" key="3">
    <source>
        <dbReference type="Proteomes" id="UP000528964"/>
    </source>
</evidence>
<keyword evidence="1" id="KW-1133">Transmembrane helix</keyword>
<reference evidence="2 3" key="1">
    <citation type="submission" date="2020-08" db="EMBL/GenBank/DDBJ databases">
        <title>Genomic Encyclopedia of Type Strains, Phase IV (KMG-IV): sequencing the most valuable type-strain genomes for metagenomic binning, comparative biology and taxonomic classification.</title>
        <authorList>
            <person name="Goeker M."/>
        </authorList>
    </citation>
    <scope>NUCLEOTIDE SEQUENCE [LARGE SCALE GENOMIC DNA]</scope>
    <source>
        <strain evidence="2 3">DSM 25481</strain>
    </source>
</reference>